<comment type="function">
    <text evidence="9 10">Fluoride-specific ion channel. Important for reducing fluoride concentration in the cell, thus reducing its toxicity.</text>
</comment>
<keyword evidence="10" id="KW-0915">Sodium</keyword>
<keyword evidence="6 10" id="KW-0407">Ion channel</keyword>
<feature type="binding site" evidence="10">
    <location>
        <position position="95"/>
    </location>
    <ligand>
        <name>Na(+)</name>
        <dbReference type="ChEBI" id="CHEBI:29101"/>
        <note>structural</note>
    </ligand>
</feature>
<dbReference type="HAMAP" id="MF_00454">
    <property type="entry name" value="FluC"/>
    <property type="match status" value="1"/>
</dbReference>
<dbReference type="InterPro" id="IPR003691">
    <property type="entry name" value="FluC"/>
</dbReference>
<comment type="catalytic activity">
    <reaction evidence="8">
        <text>fluoride(in) = fluoride(out)</text>
        <dbReference type="Rhea" id="RHEA:76159"/>
        <dbReference type="ChEBI" id="CHEBI:17051"/>
    </reaction>
    <physiologicalReaction direction="left-to-right" evidence="8">
        <dbReference type="Rhea" id="RHEA:76160"/>
    </physiologicalReaction>
</comment>
<evidence type="ECO:0000256" key="9">
    <source>
        <dbReference type="ARBA" id="ARBA00049940"/>
    </source>
</evidence>
<dbReference type="AlphaFoldDB" id="A0A401ZIC3"/>
<evidence type="ECO:0000256" key="7">
    <source>
        <dbReference type="ARBA" id="ARBA00035120"/>
    </source>
</evidence>
<dbReference type="Proteomes" id="UP000287224">
    <property type="component" value="Unassembled WGS sequence"/>
</dbReference>
<evidence type="ECO:0000256" key="1">
    <source>
        <dbReference type="ARBA" id="ARBA00004651"/>
    </source>
</evidence>
<dbReference type="GO" id="GO:0140114">
    <property type="term" value="P:cellular detoxification of fluoride"/>
    <property type="evidence" value="ECO:0007669"/>
    <property type="project" value="UniProtKB-UniRule"/>
</dbReference>
<name>A0A401ZIC3_9CHLR</name>
<evidence type="ECO:0000256" key="10">
    <source>
        <dbReference type="HAMAP-Rule" id="MF_00454"/>
    </source>
</evidence>
<comment type="similarity">
    <text evidence="7 10">Belongs to the fluoride channel Fluc/FEX (TC 1.A.43) family.</text>
</comment>
<keyword evidence="2 10" id="KW-1003">Cell membrane</keyword>
<dbReference type="NCBIfam" id="TIGR00494">
    <property type="entry name" value="crcB"/>
    <property type="match status" value="1"/>
</dbReference>
<comment type="activity regulation">
    <text evidence="10">Na(+) is not transported, but it plays an essential structural role and its presence is essential for fluoride channel function.</text>
</comment>
<evidence type="ECO:0000313" key="11">
    <source>
        <dbReference type="EMBL" id="GCE06590.1"/>
    </source>
</evidence>
<keyword evidence="4 10" id="KW-1133">Transmembrane helix</keyword>
<proteinExistence type="inferred from homology"/>
<keyword evidence="10" id="KW-0406">Ion transport</keyword>
<reference evidence="12" key="1">
    <citation type="submission" date="2018-12" db="EMBL/GenBank/DDBJ databases">
        <title>Tengunoibacter tsumagoiensis gen. nov., sp. nov., Dictyobacter kobayashii sp. nov., D. alpinus sp. nov., and D. joshuensis sp. nov. and description of Dictyobacteraceae fam. nov. within the order Ktedonobacterales isolated from Tengu-no-mugimeshi.</title>
        <authorList>
            <person name="Wang C.M."/>
            <person name="Zheng Y."/>
            <person name="Sakai Y."/>
            <person name="Toyoda A."/>
            <person name="Minakuchi Y."/>
            <person name="Abe K."/>
            <person name="Yokota A."/>
            <person name="Yabe S."/>
        </authorList>
    </citation>
    <scope>NUCLEOTIDE SEQUENCE [LARGE SCALE GENOMIC DNA]</scope>
    <source>
        <strain evidence="12">S-27</strain>
    </source>
</reference>
<evidence type="ECO:0000256" key="8">
    <source>
        <dbReference type="ARBA" id="ARBA00035585"/>
    </source>
</evidence>
<gene>
    <name evidence="10 11" type="primary">crcB</name>
    <name evidence="10" type="synonym">fluC</name>
    <name evidence="11" type="ORF">KDAU_39190</name>
</gene>
<accession>A0A401ZIC3</accession>
<keyword evidence="12" id="KW-1185">Reference proteome</keyword>
<keyword evidence="10" id="KW-0479">Metal-binding</keyword>
<feature type="transmembrane region" description="Helical" evidence="10">
    <location>
        <begin position="51"/>
        <end position="71"/>
    </location>
</feature>
<dbReference type="Pfam" id="PF02537">
    <property type="entry name" value="CRCB"/>
    <property type="match status" value="1"/>
</dbReference>
<dbReference type="GO" id="GO:0046872">
    <property type="term" value="F:metal ion binding"/>
    <property type="evidence" value="ECO:0007669"/>
    <property type="project" value="UniProtKB-KW"/>
</dbReference>
<organism evidence="11 12">
    <name type="scientific">Dictyobacter aurantiacus</name>
    <dbReference type="NCBI Taxonomy" id="1936993"/>
    <lineage>
        <taxon>Bacteria</taxon>
        <taxon>Bacillati</taxon>
        <taxon>Chloroflexota</taxon>
        <taxon>Ktedonobacteria</taxon>
        <taxon>Ktedonobacterales</taxon>
        <taxon>Dictyobacteraceae</taxon>
        <taxon>Dictyobacter</taxon>
    </lineage>
</organism>
<dbReference type="PANTHER" id="PTHR28259:SF1">
    <property type="entry name" value="FLUORIDE EXPORT PROTEIN 1-RELATED"/>
    <property type="match status" value="1"/>
</dbReference>
<dbReference type="RefSeq" id="WP_218030924.1">
    <property type="nucleotide sequence ID" value="NZ_BIFQ01000001.1"/>
</dbReference>
<protein>
    <recommendedName>
        <fullName evidence="10">Fluoride-specific ion channel FluC</fullName>
    </recommendedName>
</protein>
<feature type="transmembrane region" description="Helical" evidence="10">
    <location>
        <begin position="18"/>
        <end position="39"/>
    </location>
</feature>
<evidence type="ECO:0000256" key="3">
    <source>
        <dbReference type="ARBA" id="ARBA00022692"/>
    </source>
</evidence>
<dbReference type="GO" id="GO:0062054">
    <property type="term" value="F:fluoride channel activity"/>
    <property type="evidence" value="ECO:0007669"/>
    <property type="project" value="UniProtKB-UniRule"/>
</dbReference>
<feature type="binding site" evidence="10">
    <location>
        <position position="92"/>
    </location>
    <ligand>
        <name>Na(+)</name>
        <dbReference type="ChEBI" id="CHEBI:29101"/>
        <note>structural</note>
    </ligand>
</feature>
<comment type="caution">
    <text evidence="11">The sequence shown here is derived from an EMBL/GenBank/DDBJ whole genome shotgun (WGS) entry which is preliminary data.</text>
</comment>
<sequence>MYVEISGVGKTGCMDGPFLVQLVSIGCAGALGAVARYMLGYMITRRAGSTFPFGTLVINVSGSFFIGLVFALTARHVVSPAIQLILATGFLGGYTTFSTMSWEGVQLARGGRMWASVLYLGENVVLGILAVALGIAAGWWF</sequence>
<feature type="transmembrane region" description="Helical" evidence="10">
    <location>
        <begin position="77"/>
        <end position="97"/>
    </location>
</feature>
<evidence type="ECO:0000256" key="6">
    <source>
        <dbReference type="ARBA" id="ARBA00023303"/>
    </source>
</evidence>
<dbReference type="PANTHER" id="PTHR28259">
    <property type="entry name" value="FLUORIDE EXPORT PROTEIN 1-RELATED"/>
    <property type="match status" value="1"/>
</dbReference>
<keyword evidence="3 10" id="KW-0812">Transmembrane</keyword>
<keyword evidence="5 10" id="KW-0472">Membrane</keyword>
<keyword evidence="10" id="KW-0813">Transport</keyword>
<comment type="subcellular location">
    <subcellularLocation>
        <location evidence="1 10">Cell membrane</location>
        <topology evidence="1 10">Multi-pass membrane protein</topology>
    </subcellularLocation>
</comment>
<evidence type="ECO:0000256" key="5">
    <source>
        <dbReference type="ARBA" id="ARBA00023136"/>
    </source>
</evidence>
<dbReference type="GO" id="GO:0005886">
    <property type="term" value="C:plasma membrane"/>
    <property type="evidence" value="ECO:0007669"/>
    <property type="project" value="UniProtKB-SubCell"/>
</dbReference>
<evidence type="ECO:0000313" key="12">
    <source>
        <dbReference type="Proteomes" id="UP000287224"/>
    </source>
</evidence>
<feature type="transmembrane region" description="Helical" evidence="10">
    <location>
        <begin position="117"/>
        <end position="140"/>
    </location>
</feature>
<evidence type="ECO:0000256" key="4">
    <source>
        <dbReference type="ARBA" id="ARBA00022989"/>
    </source>
</evidence>
<dbReference type="EMBL" id="BIFQ01000001">
    <property type="protein sequence ID" value="GCE06590.1"/>
    <property type="molecule type" value="Genomic_DNA"/>
</dbReference>
<evidence type="ECO:0000256" key="2">
    <source>
        <dbReference type="ARBA" id="ARBA00022475"/>
    </source>
</evidence>